<evidence type="ECO:0000256" key="9">
    <source>
        <dbReference type="ARBA" id="ARBA00023128"/>
    </source>
</evidence>
<evidence type="ECO:0000256" key="8">
    <source>
        <dbReference type="ARBA" id="ARBA00022989"/>
    </source>
</evidence>
<comment type="subunit">
    <text evidence="11">Component of the ubiquinol-cytochrome c oxidoreductase (cytochrome b-c1 complex, complex III, CIII), a multisubunit enzyme composed of 3 respiratory subunits cytochrome b, cytochrome c1 and Rieske protein, 2 core protein subunits, and additional low-molecular weight protein subunits. The complex exists as an obligatory dimer and forms supercomplexes (SCs) in the inner mitochondrial membrane with cytochrome c oxidase (complex IV, CIV).</text>
</comment>
<keyword evidence="6 11" id="KW-0999">Mitochondrion inner membrane</keyword>
<sequence length="98" mass="11044">MQPTLPKLGGGKWFGPPGHSGSLTQRGVVTYQLSPYQQRPLAGAMKKGIFNVFRRTSQQLPYVIPAFVLFYVTYSYGNGEHAYMATKEYKKLHGEDEE</sequence>
<accession>A0A4P9Y7F6</accession>
<keyword evidence="10" id="KW-0472">Membrane</keyword>
<keyword evidence="3 11" id="KW-0813">Transport</keyword>
<comment type="function">
    <text evidence="11">Component of the ubiquinol-cytochrome c oxidoreductase, a multisubunit transmembrane complex that is part of the mitochondrial electron transport chain which drives oxidative phosphorylation. The complex plays an important role in the uptake of multiple carbon sources present in different host niches.</text>
</comment>
<evidence type="ECO:0000256" key="2">
    <source>
        <dbReference type="ARBA" id="ARBA00007668"/>
    </source>
</evidence>
<reference evidence="14" key="1">
    <citation type="journal article" date="2018" name="Nat. Microbiol.">
        <title>Leveraging single-cell genomics to expand the fungal tree of life.</title>
        <authorList>
            <person name="Ahrendt S.R."/>
            <person name="Quandt C.A."/>
            <person name="Ciobanu D."/>
            <person name="Clum A."/>
            <person name="Salamov A."/>
            <person name="Andreopoulos B."/>
            <person name="Cheng J.F."/>
            <person name="Woyke T."/>
            <person name="Pelin A."/>
            <person name="Henrissat B."/>
            <person name="Reynolds N.K."/>
            <person name="Benny G.L."/>
            <person name="Smith M.E."/>
            <person name="James T.Y."/>
            <person name="Grigoriev I.V."/>
        </authorList>
    </citation>
    <scope>NUCLEOTIDE SEQUENCE [LARGE SCALE GENOMIC DNA]</scope>
</reference>
<dbReference type="GO" id="GO:0005743">
    <property type="term" value="C:mitochondrial inner membrane"/>
    <property type="evidence" value="ECO:0007669"/>
    <property type="project" value="UniProtKB-SubCell"/>
</dbReference>
<evidence type="ECO:0000256" key="12">
    <source>
        <dbReference type="SAM" id="MobiDB-lite"/>
    </source>
</evidence>
<dbReference type="FunFam" id="1.20.5.210:FF:000001">
    <property type="entry name" value="Cytochrome b-c1 complex subunit 8"/>
    <property type="match status" value="1"/>
</dbReference>
<keyword evidence="14" id="KW-1185">Reference proteome</keyword>
<evidence type="ECO:0000256" key="1">
    <source>
        <dbReference type="ARBA" id="ARBA00004434"/>
    </source>
</evidence>
<evidence type="ECO:0000256" key="11">
    <source>
        <dbReference type="RuleBase" id="RU368118"/>
    </source>
</evidence>
<evidence type="ECO:0000256" key="10">
    <source>
        <dbReference type="ARBA" id="ARBA00023136"/>
    </source>
</evidence>
<dbReference type="GO" id="GO:0045275">
    <property type="term" value="C:respiratory chain complex III"/>
    <property type="evidence" value="ECO:0007669"/>
    <property type="project" value="UniProtKB-UniRule"/>
</dbReference>
<dbReference type="InterPro" id="IPR036642">
    <property type="entry name" value="Cyt_bc1_su8_sf"/>
</dbReference>
<keyword evidence="5" id="KW-0812">Transmembrane</keyword>
<organism evidence="13 14">
    <name type="scientific">Piptocephalis cylindrospora</name>
    <dbReference type="NCBI Taxonomy" id="1907219"/>
    <lineage>
        <taxon>Eukaryota</taxon>
        <taxon>Fungi</taxon>
        <taxon>Fungi incertae sedis</taxon>
        <taxon>Zoopagomycota</taxon>
        <taxon>Zoopagomycotina</taxon>
        <taxon>Zoopagomycetes</taxon>
        <taxon>Zoopagales</taxon>
        <taxon>Piptocephalidaceae</taxon>
        <taxon>Piptocephalis</taxon>
    </lineage>
</organism>
<proteinExistence type="inferred from homology"/>
<comment type="subcellular location">
    <subcellularLocation>
        <location evidence="1 11">Mitochondrion inner membrane</location>
        <topology evidence="1 11">Single-pass membrane protein</topology>
    </subcellularLocation>
</comment>
<evidence type="ECO:0000256" key="7">
    <source>
        <dbReference type="ARBA" id="ARBA00022982"/>
    </source>
</evidence>
<evidence type="ECO:0000313" key="14">
    <source>
        <dbReference type="Proteomes" id="UP000267251"/>
    </source>
</evidence>
<evidence type="ECO:0000256" key="4">
    <source>
        <dbReference type="ARBA" id="ARBA00022660"/>
    </source>
</evidence>
<dbReference type="GO" id="GO:0006122">
    <property type="term" value="P:mitochondrial electron transport, ubiquinol to cytochrome c"/>
    <property type="evidence" value="ECO:0007669"/>
    <property type="project" value="UniProtKB-UniRule"/>
</dbReference>
<dbReference type="AlphaFoldDB" id="A0A4P9Y7F6"/>
<protein>
    <recommendedName>
        <fullName evidence="11">Cytochrome b-c1 complex subunit 8</fullName>
    </recommendedName>
    <alternativeName>
        <fullName evidence="11">Complex III subunit 8</fullName>
    </alternativeName>
</protein>
<keyword evidence="4 11" id="KW-0679">Respiratory chain</keyword>
<dbReference type="InterPro" id="IPR004205">
    <property type="entry name" value="Cyt_bc1_su8"/>
</dbReference>
<evidence type="ECO:0000256" key="3">
    <source>
        <dbReference type="ARBA" id="ARBA00022448"/>
    </source>
</evidence>
<evidence type="ECO:0000256" key="5">
    <source>
        <dbReference type="ARBA" id="ARBA00022692"/>
    </source>
</evidence>
<comment type="similarity">
    <text evidence="2 11">Belongs to the UQCRQ/QCR8 family.</text>
</comment>
<keyword evidence="7 11" id="KW-0249">Electron transport</keyword>
<feature type="region of interest" description="Disordered" evidence="12">
    <location>
        <begin position="1"/>
        <end position="21"/>
    </location>
</feature>
<keyword evidence="8" id="KW-1133">Transmembrane helix</keyword>
<evidence type="ECO:0000313" key="13">
    <source>
        <dbReference type="EMBL" id="RKP15067.1"/>
    </source>
</evidence>
<dbReference type="EMBL" id="KZ987761">
    <property type="protein sequence ID" value="RKP15067.1"/>
    <property type="molecule type" value="Genomic_DNA"/>
</dbReference>
<dbReference type="Proteomes" id="UP000267251">
    <property type="component" value="Unassembled WGS sequence"/>
</dbReference>
<dbReference type="Gene3D" id="1.20.5.210">
    <property type="entry name" value="Cytochrome b-c1 complex subunit 8"/>
    <property type="match status" value="1"/>
</dbReference>
<evidence type="ECO:0000256" key="6">
    <source>
        <dbReference type="ARBA" id="ARBA00022792"/>
    </source>
</evidence>
<dbReference type="SUPFAM" id="SSF81508">
    <property type="entry name" value="Ubiquinone-binding protein QP-C of cytochrome bc1 complex (Ubiquinol-cytochrome c reductase)"/>
    <property type="match status" value="1"/>
</dbReference>
<dbReference type="OrthoDB" id="6683853at2759"/>
<dbReference type="PANTHER" id="PTHR12119:SF2">
    <property type="entry name" value="CYTOCHROME B-C1 COMPLEX SUBUNIT 8"/>
    <property type="match status" value="1"/>
</dbReference>
<gene>
    <name evidence="13" type="ORF">BJ684DRAFT_7615</name>
</gene>
<dbReference type="PANTHER" id="PTHR12119">
    <property type="entry name" value="UBIQUINOL-CYTOCHROME C REDUCTASE COMPLEX UBIQUINONE-BINDING PROTEIN QP-C"/>
    <property type="match status" value="1"/>
</dbReference>
<name>A0A4P9Y7F6_9FUNG</name>
<dbReference type="Pfam" id="PF02939">
    <property type="entry name" value="UcrQ"/>
    <property type="match status" value="1"/>
</dbReference>
<keyword evidence="9 11" id="KW-0496">Mitochondrion</keyword>